<dbReference type="PANTHER" id="PTHR36984">
    <property type="entry name" value="CRISPR-ASSOCIATED ENDORIBONUCLEASE CAS6 1"/>
    <property type="match status" value="1"/>
</dbReference>
<dbReference type="GO" id="GO:0003723">
    <property type="term" value="F:RNA binding"/>
    <property type="evidence" value="ECO:0007669"/>
    <property type="project" value="UniProtKB-KW"/>
</dbReference>
<dbReference type="InterPro" id="IPR010156">
    <property type="entry name" value="CRISPR-assoc_prot_Cas6"/>
</dbReference>
<evidence type="ECO:0000256" key="2">
    <source>
        <dbReference type="ARBA" id="ARBA00022884"/>
    </source>
</evidence>
<reference evidence="5 6" key="1">
    <citation type="submission" date="2018-01" db="EMBL/GenBank/DDBJ databases">
        <title>Metagenomic assembled genomes from two thermal pools in the Uzon Caldera, Kamchatka, Russia.</title>
        <authorList>
            <person name="Wilkins L."/>
            <person name="Ettinger C."/>
        </authorList>
    </citation>
    <scope>NUCLEOTIDE SEQUENCE [LARGE SCALE GENOMIC DNA]</scope>
    <source>
        <strain evidence="5">ARK-04</strain>
    </source>
</reference>
<dbReference type="PANTHER" id="PTHR36984:SF1">
    <property type="entry name" value="CRISPR-ASSOCIATED ENDORIBONUCLEASE CAS6 1"/>
    <property type="match status" value="1"/>
</dbReference>
<dbReference type="Pfam" id="PF01881">
    <property type="entry name" value="Cas_Cas6_C"/>
    <property type="match status" value="1"/>
</dbReference>
<feature type="domain" description="CRISPR associated protein Cas6 C-terminal" evidence="4">
    <location>
        <begin position="132"/>
        <end position="185"/>
    </location>
</feature>
<dbReference type="InterPro" id="IPR049435">
    <property type="entry name" value="Cas_Cas6_C"/>
</dbReference>
<dbReference type="Gene3D" id="3.30.70.1900">
    <property type="match status" value="1"/>
</dbReference>
<name>A0A2N7QF61_9BACT</name>
<evidence type="ECO:0000259" key="4">
    <source>
        <dbReference type="Pfam" id="PF01881"/>
    </source>
</evidence>
<proteinExistence type="inferred from homology"/>
<evidence type="ECO:0000256" key="3">
    <source>
        <dbReference type="ARBA" id="ARBA00023118"/>
    </source>
</evidence>
<comment type="caution">
    <text evidence="5">The sequence shown here is derived from an EMBL/GenBank/DDBJ whole genome shotgun (WGS) entry which is preliminary data.</text>
</comment>
<keyword evidence="3" id="KW-0051">Antiviral defense</keyword>
<evidence type="ECO:0000256" key="1">
    <source>
        <dbReference type="ARBA" id="ARBA00005937"/>
    </source>
</evidence>
<keyword evidence="2" id="KW-0694">RNA-binding</keyword>
<dbReference type="CDD" id="cd21140">
    <property type="entry name" value="Cas6_I-like"/>
    <property type="match status" value="1"/>
</dbReference>
<gene>
    <name evidence="5" type="primary">cas6</name>
    <name evidence="5" type="ORF">C0169_03370</name>
</gene>
<dbReference type="Gene3D" id="3.30.70.1890">
    <property type="match status" value="1"/>
</dbReference>
<dbReference type="EMBL" id="PNJD01000198">
    <property type="protein sequence ID" value="PMP97325.1"/>
    <property type="molecule type" value="Genomic_DNA"/>
</dbReference>
<dbReference type="Proteomes" id="UP000235619">
    <property type="component" value="Unassembled WGS sequence"/>
</dbReference>
<organism evidence="5 6">
    <name type="scientific">Thermodesulfobacterium geofontis</name>
    <dbReference type="NCBI Taxonomy" id="1295609"/>
    <lineage>
        <taxon>Bacteria</taxon>
        <taxon>Pseudomonadati</taxon>
        <taxon>Thermodesulfobacteriota</taxon>
        <taxon>Thermodesulfobacteria</taxon>
        <taxon>Thermodesulfobacteriales</taxon>
        <taxon>Thermodesulfobacteriaceae</taxon>
        <taxon>Thermodesulfobacterium</taxon>
    </lineage>
</organism>
<protein>
    <submittedName>
        <fullName evidence="5">CRISPR-associated endoribonuclease Cas6</fullName>
    </submittedName>
</protein>
<accession>A0A2N7QF61</accession>
<comment type="similarity">
    <text evidence="1">Belongs to the CRISPR-associated protein Cas6/Cse3/CasE family.</text>
</comment>
<evidence type="ECO:0000313" key="5">
    <source>
        <dbReference type="EMBL" id="PMP97325.1"/>
    </source>
</evidence>
<dbReference type="InterPro" id="IPR045747">
    <property type="entry name" value="CRISPR-assoc_prot_Cas6_N_sf"/>
</dbReference>
<dbReference type="GO" id="GO:0016788">
    <property type="term" value="F:hydrolase activity, acting on ester bonds"/>
    <property type="evidence" value="ECO:0007669"/>
    <property type="project" value="InterPro"/>
</dbReference>
<dbReference type="Pfam" id="PF21350">
    <property type="entry name" value="Cas6_I-A"/>
    <property type="match status" value="1"/>
</dbReference>
<dbReference type="GO" id="GO:0051607">
    <property type="term" value="P:defense response to virus"/>
    <property type="evidence" value="ECO:0007669"/>
    <property type="project" value="UniProtKB-KW"/>
</dbReference>
<dbReference type="AlphaFoldDB" id="A0A2N7QF61"/>
<sequence length="187" mass="22366">MRLRIRFIGEKESLILPIHHNEMLQSIIYRYLDTEFAEFLHNKGFKDPESGRYFKLFTFSRLLPKKVYLNHHENTMEFFFPITWIISSPLPEFIVSLYNNLIRKKVMELSYKNNVSKIYVSNIWIDSIPFYKNPTLVRTLSPITVYTTKNEGGKLYTHYYSPDDSEFSDLLISNLIKKFRALRDQSF</sequence>
<feature type="non-terminal residue" evidence="5">
    <location>
        <position position="187"/>
    </location>
</feature>
<evidence type="ECO:0000313" key="6">
    <source>
        <dbReference type="Proteomes" id="UP000235619"/>
    </source>
</evidence>
<dbReference type="NCBIfam" id="TIGR01877">
    <property type="entry name" value="cas_cas6"/>
    <property type="match status" value="1"/>
</dbReference>